<dbReference type="PANTHER" id="PTHR15000:SF1">
    <property type="entry name" value="ERYTHROID DIFFERENTIATION-RELATED FACTOR 1"/>
    <property type="match status" value="1"/>
</dbReference>
<feature type="region of interest" description="Disordered" evidence="1">
    <location>
        <begin position="1"/>
        <end position="91"/>
    </location>
</feature>
<dbReference type="Proteomes" id="UP000838412">
    <property type="component" value="Chromosome 3"/>
</dbReference>
<dbReference type="InterPro" id="IPR056583">
    <property type="entry name" value="EDRF1_TPR"/>
</dbReference>
<feature type="region of interest" description="Disordered" evidence="1">
    <location>
        <begin position="1139"/>
        <end position="1158"/>
    </location>
</feature>
<feature type="domain" description="EDRF1 N-terminal" evidence="3">
    <location>
        <begin position="88"/>
        <end position="275"/>
    </location>
</feature>
<organism evidence="4 5">
    <name type="scientific">Branchiostoma lanceolatum</name>
    <name type="common">Common lancelet</name>
    <name type="synonym">Amphioxus lanceolatum</name>
    <dbReference type="NCBI Taxonomy" id="7740"/>
    <lineage>
        <taxon>Eukaryota</taxon>
        <taxon>Metazoa</taxon>
        <taxon>Chordata</taxon>
        <taxon>Cephalochordata</taxon>
        <taxon>Leptocardii</taxon>
        <taxon>Amphioxiformes</taxon>
        <taxon>Branchiostomatidae</taxon>
        <taxon>Branchiostoma</taxon>
    </lineage>
</organism>
<proteinExistence type="predicted"/>
<feature type="compositionally biased region" description="Polar residues" evidence="1">
    <location>
        <begin position="1148"/>
        <end position="1158"/>
    </location>
</feature>
<dbReference type="AlphaFoldDB" id="A0A8J9ZQJ2"/>
<feature type="region of interest" description="Disordered" evidence="1">
    <location>
        <begin position="262"/>
        <end position="314"/>
    </location>
</feature>
<dbReference type="GO" id="GO:0045893">
    <property type="term" value="P:positive regulation of DNA-templated transcription"/>
    <property type="evidence" value="ECO:0007669"/>
    <property type="project" value="TreeGrafter"/>
</dbReference>
<dbReference type="Pfam" id="PF23723">
    <property type="entry name" value="TPR_EDRF1"/>
    <property type="match status" value="1"/>
</dbReference>
<dbReference type="InterPro" id="IPR056582">
    <property type="entry name" value="EDRF1_N"/>
</dbReference>
<evidence type="ECO:0000313" key="4">
    <source>
        <dbReference type="EMBL" id="CAH1258278.1"/>
    </source>
</evidence>
<evidence type="ECO:0000259" key="3">
    <source>
        <dbReference type="Pfam" id="PF23788"/>
    </source>
</evidence>
<feature type="compositionally biased region" description="Polar residues" evidence="1">
    <location>
        <begin position="295"/>
        <end position="304"/>
    </location>
</feature>
<dbReference type="EMBL" id="OV696688">
    <property type="protein sequence ID" value="CAH1258278.1"/>
    <property type="molecule type" value="Genomic_DNA"/>
</dbReference>
<dbReference type="Pfam" id="PF23788">
    <property type="entry name" value="EDRF1_N"/>
    <property type="match status" value="2"/>
</dbReference>
<feature type="domain" description="EDRF1 N-terminal" evidence="3">
    <location>
        <begin position="315"/>
        <end position="562"/>
    </location>
</feature>
<evidence type="ECO:0000259" key="2">
    <source>
        <dbReference type="Pfam" id="PF23723"/>
    </source>
</evidence>
<dbReference type="PANTHER" id="PTHR15000">
    <property type="entry name" value="ERYTHROID DIFFERENTIATION-RELATED FACTOR 1"/>
    <property type="match status" value="1"/>
</dbReference>
<feature type="region of interest" description="Disordered" evidence="1">
    <location>
        <begin position="587"/>
        <end position="606"/>
    </location>
</feature>
<feature type="region of interest" description="Disordered" evidence="1">
    <location>
        <begin position="659"/>
        <end position="692"/>
    </location>
</feature>
<reference evidence="4" key="1">
    <citation type="submission" date="2022-01" db="EMBL/GenBank/DDBJ databases">
        <authorList>
            <person name="Braso-Vives M."/>
        </authorList>
    </citation>
    <scope>NUCLEOTIDE SEQUENCE</scope>
</reference>
<dbReference type="OrthoDB" id="419432at2759"/>
<sequence length="1252" mass="140766">MCKATGGSAFLSTSRSEGVPRPIGGQLEAIPRPFGGQLEAVPNGRGRAVPNGRSVERSERPFASAFGRPFDRSQTTCEPPPPPSQDQDVKSTAVMKYASVESPVRFSVLQKLTDLKLPPANWLRSQEGATGIKSNMSWGTGSGEPFSSLSMANTFLETVDEVDVITDAENIKKLLKIPFSKGSVSMAVHRVGRTLLLDEFDIYSSLLRAERENWRWLRDFYLEHVLENVKEKEKIFSRKKKTRDYLQNRSMFSKFLYRSIEDGKEGESPPSYSEVCGEEGEEGAVGSCPDEANSRLAQGQSLSNGDLLPEPADPSLRSEFQRNVLWTFEDIRMLIGTDMPIFGGGTHPAVSLRLRDMKKPINVLTGLDYWLDNLMCNVPELVMCYHLEGVVQQYELIKTEEIPNLDASRFSPQVIKDIAQNILSFLKANCTKEGHTYWLLKGNGDDVVKLYDLTTLCSENMEDKTSNPFSVPVAMLLYRVARNMLMDSNCHKEDFLTVRKLLKQCIELLDEDKHPEIVTSANYLLSDLFVPDDPNEDPCVPASSDTADQEFWDSSFYDDNDDDDVSQDGDNLAVAVIKSVEDLYEREKYRSSGNRPPNEARQPMSVEERARAALSYVSKAMMLIDSYASKLAPPKPAPFPSPSKAIPLHYAKLFQNEDDSTSKPEAVGGQEENSSFKDPVVSEDTPSQHALTPCHNISKDSWEGQLKILLLKKAATAYFALSDVANTLGRYGCALRYLRLALLCYDAFSALSFGLPHENRNLQTSLLTLAGDVQLMMAKHVDNHQVYETELEVKSQDDAIISRSAKQELVKPLCSKHDWATEFFMHDIESCLETSVRCYEEAAIRTNRKESHNQFLNVNKRLGNVQNEIGVILMNRAAGMEHGPEQDKTLKKSQCAFESGIGAFRAAMDTTNIALLHSNTGRLMRVWAQSCVQHEKEGKRGEFSHQERIYYNKARDHYMKAVHILKDRSAFPMVWDSVQWELSTTFFTMATLLQDFAPLSIKAEEQVEKEVVDLMTRSIRYCDTETESPRQPLAQYRAATIHHRLASMFHNAYRNQSEDQKRKQARSQAEHHYGKACRLFQQLEHPCELTRVQLERVALCEYQLGGQTTAGSKVRTLSTALGYMAECREAMHIVYKELGPDEEDTTPDGENTTSNDLSKNQTVVSSLVPREESEKLLNILESRLQHLLHTLIKTAASGKARRAGKATRHLPSSQLDQYKKVYASCLRGMAESSAGLMRRVQNMADTLALLPP</sequence>
<protein>
    <submittedName>
        <fullName evidence="4">EDRF1 protein</fullName>
    </submittedName>
</protein>
<gene>
    <name evidence="4" type="primary">EDRF1</name>
    <name evidence="4" type="ORF">BLAG_LOCUS15905</name>
</gene>
<feature type="domain" description="EDRF1 TPR repeats region" evidence="2">
    <location>
        <begin position="858"/>
        <end position="1248"/>
    </location>
</feature>
<keyword evidence="5" id="KW-1185">Reference proteome</keyword>
<evidence type="ECO:0000313" key="5">
    <source>
        <dbReference type="Proteomes" id="UP000838412"/>
    </source>
</evidence>
<name>A0A8J9ZQJ2_BRALA</name>
<evidence type="ECO:0000256" key="1">
    <source>
        <dbReference type="SAM" id="MobiDB-lite"/>
    </source>
</evidence>
<accession>A0A8J9ZQJ2</accession>